<dbReference type="RefSeq" id="WP_163041844.1">
    <property type="nucleotide sequence ID" value="NZ_JAAAMJ010000001.1"/>
</dbReference>
<dbReference type="Proteomes" id="UP000476332">
    <property type="component" value="Unassembled WGS sequence"/>
</dbReference>
<keyword evidence="1" id="KW-0812">Transmembrane</keyword>
<organism evidence="2 3">
    <name type="scientific">Aurantimonas aggregata</name>
    <dbReference type="NCBI Taxonomy" id="2047720"/>
    <lineage>
        <taxon>Bacteria</taxon>
        <taxon>Pseudomonadati</taxon>
        <taxon>Pseudomonadota</taxon>
        <taxon>Alphaproteobacteria</taxon>
        <taxon>Hyphomicrobiales</taxon>
        <taxon>Aurantimonadaceae</taxon>
        <taxon>Aurantimonas</taxon>
    </lineage>
</organism>
<reference evidence="2 3" key="1">
    <citation type="submission" date="2020-01" db="EMBL/GenBank/DDBJ databases">
        <title>Genomes of bacteria type strains.</title>
        <authorList>
            <person name="Chen J."/>
            <person name="Zhu S."/>
            <person name="Chen J."/>
        </authorList>
    </citation>
    <scope>NUCLEOTIDE SEQUENCE [LARGE SCALE GENOMIC DNA]</scope>
    <source>
        <strain evidence="2 3">KCTC 52919</strain>
    </source>
</reference>
<protein>
    <submittedName>
        <fullName evidence="2">DUF1467 family protein</fullName>
    </submittedName>
</protein>
<keyword evidence="3" id="KW-1185">Reference proteome</keyword>
<dbReference type="EMBL" id="JAAAMJ010000001">
    <property type="protein sequence ID" value="NDV85080.1"/>
    <property type="molecule type" value="Genomic_DNA"/>
</dbReference>
<feature type="transmembrane region" description="Helical" evidence="1">
    <location>
        <begin position="53"/>
        <end position="74"/>
    </location>
</feature>
<evidence type="ECO:0000313" key="3">
    <source>
        <dbReference type="Proteomes" id="UP000476332"/>
    </source>
</evidence>
<sequence>MGWISALAVYFIIWWTSLFVILPLGHRSQIENDQVTLGTDHGAPSNARMGRKFIQTTILASVVFAAFYLVTQVWGLSPDDFPNFIPHS</sequence>
<feature type="transmembrane region" description="Helical" evidence="1">
    <location>
        <begin position="6"/>
        <end position="24"/>
    </location>
</feature>
<evidence type="ECO:0000313" key="2">
    <source>
        <dbReference type="EMBL" id="NDV85080.1"/>
    </source>
</evidence>
<accession>A0A6L9MBM0</accession>
<keyword evidence="1" id="KW-0472">Membrane</keyword>
<dbReference type="Pfam" id="PF07330">
    <property type="entry name" value="DUF1467"/>
    <property type="match status" value="1"/>
</dbReference>
<proteinExistence type="predicted"/>
<comment type="caution">
    <text evidence="2">The sequence shown here is derived from an EMBL/GenBank/DDBJ whole genome shotgun (WGS) entry which is preliminary data.</text>
</comment>
<name>A0A6L9MBM0_9HYPH</name>
<dbReference type="AlphaFoldDB" id="A0A6L9MBM0"/>
<keyword evidence="1" id="KW-1133">Transmembrane helix</keyword>
<gene>
    <name evidence="2" type="ORF">GTW51_00005</name>
</gene>
<dbReference type="InterPro" id="IPR009935">
    <property type="entry name" value="DUF1467"/>
</dbReference>
<evidence type="ECO:0000256" key="1">
    <source>
        <dbReference type="SAM" id="Phobius"/>
    </source>
</evidence>